<evidence type="ECO:0000313" key="9">
    <source>
        <dbReference type="EMBL" id="KWX75282.1"/>
    </source>
</evidence>
<comment type="similarity">
    <text evidence="2">Belongs to the CpsC/CapA family.</text>
</comment>
<evidence type="ECO:0000256" key="4">
    <source>
        <dbReference type="ARBA" id="ARBA00022692"/>
    </source>
</evidence>
<gene>
    <name evidence="9" type="ORF">AMQ84_18665</name>
</gene>
<comment type="caution">
    <text evidence="9">The sequence shown here is derived from an EMBL/GenBank/DDBJ whole genome shotgun (WGS) entry which is preliminary data.</text>
</comment>
<evidence type="ECO:0000313" key="10">
    <source>
        <dbReference type="Proteomes" id="UP000070475"/>
    </source>
</evidence>
<comment type="subcellular location">
    <subcellularLocation>
        <location evidence="1">Cell membrane</location>
        <topology evidence="1">Multi-pass membrane protein</topology>
    </subcellularLocation>
</comment>
<evidence type="ECO:0000256" key="5">
    <source>
        <dbReference type="ARBA" id="ARBA00022989"/>
    </source>
</evidence>
<feature type="domain" description="Polysaccharide chain length determinant N-terminal" evidence="8">
    <location>
        <begin position="16"/>
        <end position="108"/>
    </location>
</feature>
<keyword evidence="10" id="KW-1185">Reference proteome</keyword>
<feature type="transmembrane region" description="Helical" evidence="7">
    <location>
        <begin position="31"/>
        <end position="51"/>
    </location>
</feature>
<evidence type="ECO:0000256" key="6">
    <source>
        <dbReference type="ARBA" id="ARBA00023136"/>
    </source>
</evidence>
<name>A0A132TVI3_9BACL</name>
<keyword evidence="4 7" id="KW-0812">Transmembrane</keyword>
<dbReference type="GO" id="GO:0004713">
    <property type="term" value="F:protein tyrosine kinase activity"/>
    <property type="evidence" value="ECO:0007669"/>
    <property type="project" value="TreeGrafter"/>
</dbReference>
<reference evidence="9 10" key="1">
    <citation type="submission" date="2015-08" db="EMBL/GenBank/DDBJ databases">
        <title>Genomes of Paenibacillus riograndensis.</title>
        <authorList>
            <person name="Sant'Anna F.H."/>
            <person name="Souza R."/>
            <person name="Ambrosini A."/>
            <person name="Bach E."/>
            <person name="Fernandes G."/>
            <person name="Balsanelli E."/>
            <person name="Baura V.A."/>
            <person name="Pedrosa F.O."/>
            <person name="Souza E.M."/>
            <person name="Passaglia L."/>
        </authorList>
    </citation>
    <scope>NUCLEOTIDE SEQUENCE [LARGE SCALE GENOMIC DNA]</scope>
    <source>
        <strain evidence="9 10">CAS34</strain>
    </source>
</reference>
<keyword evidence="3" id="KW-1003">Cell membrane</keyword>
<dbReference type="Proteomes" id="UP000070475">
    <property type="component" value="Unassembled WGS sequence"/>
</dbReference>
<dbReference type="InterPro" id="IPR003856">
    <property type="entry name" value="LPS_length_determ_N"/>
</dbReference>
<sequence length="270" mass="30227">MNITETAWREIHLSAQELDLRDYFQIVRKRLWMIVSIVVVVCILAGVYSLYIKNPVYEASTKIIVNQTPTQSTVAQLDLNQINTNIQLINTYKEIIKTPAILDVVAKNYPQFNLTAEDLLKKVNVSSVNNTQVMTLVVRDNSYQRAAEIVNAISLVFKQEIPSLFNVQNVSILNEAKVDPPVAPGPVEPNVVMNLAIAFIVSLMIGLGIAFLLEYLDDTLKTEEDIEKYLGLPTIAMITRLGQEETKSTELQAQKLTRKAGELEHVTAAK</sequence>
<dbReference type="EMBL" id="LIRB01000136">
    <property type="protein sequence ID" value="KWX75282.1"/>
    <property type="molecule type" value="Genomic_DNA"/>
</dbReference>
<evidence type="ECO:0000256" key="3">
    <source>
        <dbReference type="ARBA" id="ARBA00022475"/>
    </source>
</evidence>
<keyword evidence="5 7" id="KW-1133">Transmembrane helix</keyword>
<protein>
    <submittedName>
        <fullName evidence="9">Lipopolysaccharide biosynthesis protein</fullName>
    </submittedName>
</protein>
<proteinExistence type="inferred from homology"/>
<accession>A0A132TVI3</accession>
<evidence type="ECO:0000259" key="8">
    <source>
        <dbReference type="Pfam" id="PF02706"/>
    </source>
</evidence>
<dbReference type="PANTHER" id="PTHR32309:SF13">
    <property type="entry name" value="FERRIC ENTEROBACTIN TRANSPORT PROTEIN FEPE"/>
    <property type="match status" value="1"/>
</dbReference>
<organism evidence="9 10">
    <name type="scientific">Paenibacillus riograndensis</name>
    <dbReference type="NCBI Taxonomy" id="483937"/>
    <lineage>
        <taxon>Bacteria</taxon>
        <taxon>Bacillati</taxon>
        <taxon>Bacillota</taxon>
        <taxon>Bacilli</taxon>
        <taxon>Bacillales</taxon>
        <taxon>Paenibacillaceae</taxon>
        <taxon>Paenibacillus</taxon>
        <taxon>Paenibacillus sonchi group</taxon>
    </lineage>
</organism>
<evidence type="ECO:0000256" key="1">
    <source>
        <dbReference type="ARBA" id="ARBA00004651"/>
    </source>
</evidence>
<keyword evidence="6 7" id="KW-0472">Membrane</keyword>
<dbReference type="GO" id="GO:0005886">
    <property type="term" value="C:plasma membrane"/>
    <property type="evidence" value="ECO:0007669"/>
    <property type="project" value="UniProtKB-SubCell"/>
</dbReference>
<dbReference type="PATRIC" id="fig|483937.3.peg.1144"/>
<evidence type="ECO:0000256" key="7">
    <source>
        <dbReference type="SAM" id="Phobius"/>
    </source>
</evidence>
<feature type="transmembrane region" description="Helical" evidence="7">
    <location>
        <begin position="191"/>
        <end position="213"/>
    </location>
</feature>
<evidence type="ECO:0000256" key="2">
    <source>
        <dbReference type="ARBA" id="ARBA00006683"/>
    </source>
</evidence>
<dbReference type="PANTHER" id="PTHR32309">
    <property type="entry name" value="TYROSINE-PROTEIN KINASE"/>
    <property type="match status" value="1"/>
</dbReference>
<dbReference type="InterPro" id="IPR050445">
    <property type="entry name" value="Bact_polysacc_biosynth/exp"/>
</dbReference>
<dbReference type="AlphaFoldDB" id="A0A132TVI3"/>
<dbReference type="Pfam" id="PF02706">
    <property type="entry name" value="Wzz"/>
    <property type="match status" value="1"/>
</dbReference>